<feature type="domain" description="Aminotransferase class I/classII large" evidence="2">
    <location>
        <begin position="60"/>
        <end position="370"/>
    </location>
</feature>
<dbReference type="Pfam" id="PF00155">
    <property type="entry name" value="Aminotran_1_2"/>
    <property type="match status" value="1"/>
</dbReference>
<dbReference type="InterPro" id="IPR015424">
    <property type="entry name" value="PyrdxlP-dep_Trfase"/>
</dbReference>
<proteinExistence type="inferred from homology"/>
<dbReference type="Gene3D" id="3.90.1150.10">
    <property type="entry name" value="Aspartate Aminotransferase, domain 1"/>
    <property type="match status" value="1"/>
</dbReference>
<dbReference type="AlphaFoldDB" id="A0A538SJI4"/>
<dbReference type="PANTHER" id="PTHR43510">
    <property type="entry name" value="AMINOTRANSFERASE FUNCTION, HYPOTHETICAL (EUROFUNG)"/>
    <property type="match status" value="1"/>
</dbReference>
<evidence type="ECO:0000256" key="1">
    <source>
        <dbReference type="RuleBase" id="RU000481"/>
    </source>
</evidence>
<dbReference type="EMBL" id="VBOR01000007">
    <property type="protein sequence ID" value="TMQ51521.1"/>
    <property type="molecule type" value="Genomic_DNA"/>
</dbReference>
<accession>A0A538SJI4</accession>
<comment type="similarity">
    <text evidence="1">Belongs to the class-I pyridoxal-phosphate-dependent aminotransferase family.</text>
</comment>
<dbReference type="InterPro" id="IPR015421">
    <property type="entry name" value="PyrdxlP-dep_Trfase_major"/>
</dbReference>
<dbReference type="SUPFAM" id="SSF53383">
    <property type="entry name" value="PLP-dependent transferases"/>
    <property type="match status" value="1"/>
</dbReference>
<dbReference type="Proteomes" id="UP000316292">
    <property type="component" value="Unassembled WGS sequence"/>
</dbReference>
<dbReference type="InterPro" id="IPR004838">
    <property type="entry name" value="NHTrfase_class1_PyrdxlP-BS"/>
</dbReference>
<dbReference type="InterPro" id="IPR004839">
    <property type="entry name" value="Aminotransferase_I/II_large"/>
</dbReference>
<dbReference type="CDD" id="cd00609">
    <property type="entry name" value="AAT_like"/>
    <property type="match status" value="1"/>
</dbReference>
<comment type="cofactor">
    <cofactor evidence="1">
        <name>pyridoxal 5'-phosphate</name>
        <dbReference type="ChEBI" id="CHEBI:597326"/>
    </cofactor>
</comment>
<organism evidence="3 4">
    <name type="scientific">Eiseniibacteriota bacterium</name>
    <dbReference type="NCBI Taxonomy" id="2212470"/>
    <lineage>
        <taxon>Bacteria</taxon>
        <taxon>Candidatus Eiseniibacteriota</taxon>
    </lineage>
</organism>
<dbReference type="InterPro" id="IPR015422">
    <property type="entry name" value="PyrdxlP-dep_Trfase_small"/>
</dbReference>
<dbReference type="GO" id="GO:0030170">
    <property type="term" value="F:pyridoxal phosphate binding"/>
    <property type="evidence" value="ECO:0007669"/>
    <property type="project" value="InterPro"/>
</dbReference>
<evidence type="ECO:0000313" key="3">
    <source>
        <dbReference type="EMBL" id="TMQ51521.1"/>
    </source>
</evidence>
<protein>
    <recommendedName>
        <fullName evidence="1">Aminotransferase</fullName>
        <ecNumber evidence="1">2.6.1.-</ecNumber>
    </recommendedName>
</protein>
<dbReference type="EC" id="2.6.1.-" evidence="1"/>
<dbReference type="PROSITE" id="PS00105">
    <property type="entry name" value="AA_TRANSFER_CLASS_1"/>
    <property type="match status" value="1"/>
</dbReference>
<reference evidence="3 4" key="1">
    <citation type="journal article" date="2019" name="Nat. Microbiol.">
        <title>Mediterranean grassland soil C-N compound turnover is dependent on rainfall and depth, and is mediated by genomically divergent microorganisms.</title>
        <authorList>
            <person name="Diamond S."/>
            <person name="Andeer P.F."/>
            <person name="Li Z."/>
            <person name="Crits-Christoph A."/>
            <person name="Burstein D."/>
            <person name="Anantharaman K."/>
            <person name="Lane K.R."/>
            <person name="Thomas B.C."/>
            <person name="Pan C."/>
            <person name="Northen T.R."/>
            <person name="Banfield J.F."/>
        </authorList>
    </citation>
    <scope>NUCLEOTIDE SEQUENCE [LARGE SCALE GENOMIC DNA]</scope>
    <source>
        <strain evidence="3">WS_1</strain>
    </source>
</reference>
<sequence length="384" mass="43111">MRRWGDGVKIVPFEMERWQSTWENTVDFNLSESGVQPIPLRELLRDETTTQRFLDHPLAYSQGNGTPELRSKIADLYRDATPSHVLVTNGSSEGNLLAMWHLVEKGDEIVVMLPNYMENWGLVQIFGGTVKPLPLREDRKWQFDPDELSSVVTRKTKAIAICNPDNPTGAVMGDAQRRAILDAARDSGAWLLSDEVYLGAEREGPRTETAWGEYERTLIVNGLSKAYGLPGLRIGWIVGPPETIATLWGYHDYTTLAPTYLSDRLAQIALSPERREEILARTRSILQRNYAILGAWIRDHGALFSHVPPTAGAICFLRYALRINSSELAWRLLKEKSTLIVPGDQFGMDGFIRIGMGDAPAYLTHGLERIDAVLREIRAEKGKA</sequence>
<evidence type="ECO:0000259" key="2">
    <source>
        <dbReference type="Pfam" id="PF00155"/>
    </source>
</evidence>
<evidence type="ECO:0000313" key="4">
    <source>
        <dbReference type="Proteomes" id="UP000316292"/>
    </source>
</evidence>
<dbReference type="Gene3D" id="3.40.640.10">
    <property type="entry name" value="Type I PLP-dependent aspartate aminotransferase-like (Major domain)"/>
    <property type="match status" value="1"/>
</dbReference>
<dbReference type="GO" id="GO:0008483">
    <property type="term" value="F:transaminase activity"/>
    <property type="evidence" value="ECO:0007669"/>
    <property type="project" value="UniProtKB-KW"/>
</dbReference>
<keyword evidence="1 3" id="KW-0808">Transferase</keyword>
<dbReference type="PANTHER" id="PTHR43510:SF1">
    <property type="entry name" value="AMINOTRANSFERASE FUNCTION, HYPOTHETICAL (EUROFUNG)"/>
    <property type="match status" value="1"/>
</dbReference>
<keyword evidence="1 3" id="KW-0032">Aminotransferase</keyword>
<comment type="caution">
    <text evidence="3">The sequence shown here is derived from an EMBL/GenBank/DDBJ whole genome shotgun (WGS) entry which is preliminary data.</text>
</comment>
<name>A0A538SJI4_UNCEI</name>
<gene>
    <name evidence="3" type="ORF">E6K71_00290</name>
</gene>